<dbReference type="SUPFAM" id="SSF51735">
    <property type="entry name" value="NAD(P)-binding Rossmann-fold domains"/>
    <property type="match status" value="1"/>
</dbReference>
<dbReference type="GO" id="GO:0016491">
    <property type="term" value="F:oxidoreductase activity"/>
    <property type="evidence" value="ECO:0007669"/>
    <property type="project" value="UniProtKB-KW"/>
</dbReference>
<dbReference type="InterPro" id="IPR006140">
    <property type="entry name" value="D-isomer_DH_NAD-bd"/>
</dbReference>
<evidence type="ECO:0000313" key="5">
    <source>
        <dbReference type="Proteomes" id="UP000249185"/>
    </source>
</evidence>
<dbReference type="Gene3D" id="3.40.50.720">
    <property type="entry name" value="NAD(P)-binding Rossmann-like Domain"/>
    <property type="match status" value="2"/>
</dbReference>
<comment type="caution">
    <text evidence="4">The sequence shown here is derived from an EMBL/GenBank/DDBJ whole genome shotgun (WGS) entry which is preliminary data.</text>
</comment>
<proteinExistence type="predicted"/>
<sequence>MKSMHIHLAYDPDGPAELCPVEARIREEIESLSSAETRIAFTAAPEAAGIPPGTEVLYAAGGITAAGARAAAPGLAWMQITSAGVEKHMKGFPEGLALTNASGVHAAKGGEYALAAALMLTYQVPKFVEDRAARRWEPVFGPTLGAKTVTLLGTGAIGAGAARALRPTGCRLIGVNRSGETGAPVDRCVATDALDAVLPETDILISTLPLTPLTEGLVDRRRIDLLPEGAGVVVLGRARVLDYAAIFDRLDAGTLGGAVLEVFPEEPAPEHDRMWTTPRVITSPHCNVDDHATYIAACDAIFLDNLRRYLAGEPLANRVDPTLGY</sequence>
<evidence type="ECO:0000256" key="2">
    <source>
        <dbReference type="ARBA" id="ARBA00023027"/>
    </source>
</evidence>
<dbReference type="Proteomes" id="UP000249185">
    <property type="component" value="Unassembled WGS sequence"/>
</dbReference>
<dbReference type="PANTHER" id="PTHR43333">
    <property type="entry name" value="2-HACID_DH_C DOMAIN-CONTAINING PROTEIN"/>
    <property type="match status" value="1"/>
</dbReference>
<evidence type="ECO:0000259" key="3">
    <source>
        <dbReference type="Pfam" id="PF02826"/>
    </source>
</evidence>
<dbReference type="Pfam" id="PF02826">
    <property type="entry name" value="2-Hacid_dh_C"/>
    <property type="match status" value="1"/>
</dbReference>
<accession>A0A2W5N4K3</accession>
<keyword evidence="2" id="KW-0520">NAD</keyword>
<evidence type="ECO:0000256" key="1">
    <source>
        <dbReference type="ARBA" id="ARBA00023002"/>
    </source>
</evidence>
<dbReference type="EMBL" id="QFPW01000017">
    <property type="protein sequence ID" value="PZQ47289.1"/>
    <property type="molecule type" value="Genomic_DNA"/>
</dbReference>
<organism evidence="4 5">
    <name type="scientific">Rhodovulum sulfidophilum</name>
    <name type="common">Rhodobacter sulfidophilus</name>
    <dbReference type="NCBI Taxonomy" id="35806"/>
    <lineage>
        <taxon>Bacteria</taxon>
        <taxon>Pseudomonadati</taxon>
        <taxon>Pseudomonadota</taxon>
        <taxon>Alphaproteobacteria</taxon>
        <taxon>Rhodobacterales</taxon>
        <taxon>Paracoccaceae</taxon>
        <taxon>Rhodovulum</taxon>
    </lineage>
</organism>
<dbReference type="AlphaFoldDB" id="A0A2W5N4K3"/>
<gene>
    <name evidence="4" type="ORF">DI556_17600</name>
</gene>
<dbReference type="InterPro" id="IPR036291">
    <property type="entry name" value="NAD(P)-bd_dom_sf"/>
</dbReference>
<name>A0A2W5N4K3_RHOSU</name>
<protein>
    <submittedName>
        <fullName evidence="4">Hydroxyacid dehydrogenase</fullName>
    </submittedName>
</protein>
<feature type="domain" description="D-isomer specific 2-hydroxyacid dehydrogenase NAD-binding" evidence="3">
    <location>
        <begin position="115"/>
        <end position="286"/>
    </location>
</feature>
<dbReference type="PANTHER" id="PTHR43333:SF1">
    <property type="entry name" value="D-ISOMER SPECIFIC 2-HYDROXYACID DEHYDROGENASE NAD-BINDING DOMAIN-CONTAINING PROTEIN"/>
    <property type="match status" value="1"/>
</dbReference>
<keyword evidence="1" id="KW-0560">Oxidoreductase</keyword>
<evidence type="ECO:0000313" key="4">
    <source>
        <dbReference type="EMBL" id="PZQ47289.1"/>
    </source>
</evidence>
<dbReference type="GO" id="GO:0051287">
    <property type="term" value="F:NAD binding"/>
    <property type="evidence" value="ECO:0007669"/>
    <property type="project" value="InterPro"/>
</dbReference>
<reference evidence="4 5" key="1">
    <citation type="submission" date="2017-08" db="EMBL/GenBank/DDBJ databases">
        <title>Infants hospitalized years apart are colonized by the same room-sourced microbial strains.</title>
        <authorList>
            <person name="Brooks B."/>
            <person name="Olm M.R."/>
            <person name="Firek B.A."/>
            <person name="Baker R."/>
            <person name="Thomas B.C."/>
            <person name="Morowitz M.J."/>
            <person name="Banfield J.F."/>
        </authorList>
    </citation>
    <scope>NUCLEOTIDE SEQUENCE [LARGE SCALE GENOMIC DNA]</scope>
    <source>
        <strain evidence="4">S2_005_002_R2_34</strain>
    </source>
</reference>